<keyword evidence="3" id="KW-1185">Reference proteome</keyword>
<evidence type="ECO:0008006" key="4">
    <source>
        <dbReference type="Google" id="ProtNLM"/>
    </source>
</evidence>
<name>A0ABP8G5M0_9SPHI</name>
<proteinExistence type="predicted"/>
<evidence type="ECO:0000256" key="1">
    <source>
        <dbReference type="SAM" id="Phobius"/>
    </source>
</evidence>
<feature type="transmembrane region" description="Helical" evidence="1">
    <location>
        <begin position="20"/>
        <end position="41"/>
    </location>
</feature>
<sequence>MTKVLNKFPEMKKMKILNTVIFVFVITALFSTAFVVVLINYKLWNESHLLLSADGFMNYLKAYGDFKDLFVVTVAATAAYVGLQSLQETVQSNCERLKQERFNEWKVKMEIRLLDAEKGNPRLRLIFMELRTKFFDWLYEHDFRIGSKQDLALCFAIFSHLVQTLESQNNSAIKMGEIYPNEGYSYSYDGFRFMFLGGPNDTYPEIETDLNKFYLELLPSNRIIDQAAFNVARNNSFSNPV</sequence>
<accession>A0ABP8G5M0</accession>
<reference evidence="3" key="1">
    <citation type="journal article" date="2019" name="Int. J. Syst. Evol. Microbiol.">
        <title>The Global Catalogue of Microorganisms (GCM) 10K type strain sequencing project: providing services to taxonomists for standard genome sequencing and annotation.</title>
        <authorList>
            <consortium name="The Broad Institute Genomics Platform"/>
            <consortium name="The Broad Institute Genome Sequencing Center for Infectious Disease"/>
            <person name="Wu L."/>
            <person name="Ma J."/>
        </authorList>
    </citation>
    <scope>NUCLEOTIDE SEQUENCE [LARGE SCALE GENOMIC DNA]</scope>
    <source>
        <strain evidence="3">JCM 17705</strain>
    </source>
</reference>
<keyword evidence="1" id="KW-0812">Transmembrane</keyword>
<evidence type="ECO:0000313" key="3">
    <source>
        <dbReference type="Proteomes" id="UP001500582"/>
    </source>
</evidence>
<keyword evidence="1" id="KW-0472">Membrane</keyword>
<dbReference type="EMBL" id="BAABFT010000003">
    <property type="protein sequence ID" value="GAA4317988.1"/>
    <property type="molecule type" value="Genomic_DNA"/>
</dbReference>
<evidence type="ECO:0000313" key="2">
    <source>
        <dbReference type="EMBL" id="GAA4317988.1"/>
    </source>
</evidence>
<organism evidence="2 3">
    <name type="scientific">Mucilaginibacter gynuensis</name>
    <dbReference type="NCBI Taxonomy" id="1302236"/>
    <lineage>
        <taxon>Bacteria</taxon>
        <taxon>Pseudomonadati</taxon>
        <taxon>Bacteroidota</taxon>
        <taxon>Sphingobacteriia</taxon>
        <taxon>Sphingobacteriales</taxon>
        <taxon>Sphingobacteriaceae</taxon>
        <taxon>Mucilaginibacter</taxon>
    </lineage>
</organism>
<protein>
    <recommendedName>
        <fullName evidence="4">Phage abortive infection protein</fullName>
    </recommendedName>
</protein>
<comment type="caution">
    <text evidence="2">The sequence shown here is derived from an EMBL/GenBank/DDBJ whole genome shotgun (WGS) entry which is preliminary data.</text>
</comment>
<gene>
    <name evidence="2" type="ORF">GCM10023149_15860</name>
</gene>
<dbReference type="Proteomes" id="UP001500582">
    <property type="component" value="Unassembled WGS sequence"/>
</dbReference>
<keyword evidence="1" id="KW-1133">Transmembrane helix</keyword>